<keyword evidence="10" id="KW-1185">Reference proteome</keyword>
<keyword evidence="6" id="KW-0503">Monooxygenase</keyword>
<dbReference type="InterPro" id="IPR050121">
    <property type="entry name" value="Cytochrome_P450_monoxygenase"/>
</dbReference>
<feature type="transmembrane region" description="Helical" evidence="8">
    <location>
        <begin position="63"/>
        <end position="87"/>
    </location>
</feature>
<sequence length="486" mass="54477">MCSAELSPTSILLLSAVTAGFLIQQFANLDIDKYPFPILGTVFSIQWIIALGLQYSGGIYHTFWAAQSIALLTVTVGLISLWANTLIYRAFFHPLNRFPGPYGAKLSKLWVLNKVVQSDLKLYQVADKLQKTYGDYVRTAVTDYGPSIEEFTSKLVERLDRTAGGATLVNEFCTHYAYDVMSSLAFGTSTRFIEGESNGKANIILKTIQKGIVHIAFLAHLPWALSMAETLWFLGGPLKSLREWSGDQVEARRHFESPRPDIIGHLLANTKDDKKGRILLHAEGRLIVGAGSDTTGSALAVLLTFMAYFHDYQEKLHDEVEKTFADKTYVCTQPQTLLDSIINEALRLCPPILFNSQRMAPKGGLRIGDIEIPEGTVCLLGPFTPHHDERNFLQANEFIPERWTSRPELIINKIAFIPFSMGPYMCPGKAVAMMEMRSVIAHLVQRYRIDFPKGANFDIQKYYSDIVDHFTAGIPDQELVFTPRNV</sequence>
<dbReference type="InterPro" id="IPR036396">
    <property type="entry name" value="Cyt_P450_sf"/>
</dbReference>
<keyword evidence="4" id="KW-0560">Oxidoreductase</keyword>
<keyword evidence="5 7" id="KW-0408">Iron</keyword>
<feature type="binding site" description="axial binding residue" evidence="7">
    <location>
        <position position="426"/>
    </location>
    <ligand>
        <name>heme</name>
        <dbReference type="ChEBI" id="CHEBI:30413"/>
    </ligand>
    <ligandPart>
        <name>Fe</name>
        <dbReference type="ChEBI" id="CHEBI:18248"/>
    </ligandPart>
</feature>
<gene>
    <name evidence="9" type="ORF">OIDMADRAFT_153522</name>
</gene>
<dbReference type="GO" id="GO:0016705">
    <property type="term" value="F:oxidoreductase activity, acting on paired donors, with incorporation or reduction of molecular oxygen"/>
    <property type="evidence" value="ECO:0007669"/>
    <property type="project" value="InterPro"/>
</dbReference>
<evidence type="ECO:0000256" key="1">
    <source>
        <dbReference type="ARBA" id="ARBA00001971"/>
    </source>
</evidence>
<dbReference type="GO" id="GO:0020037">
    <property type="term" value="F:heme binding"/>
    <property type="evidence" value="ECO:0007669"/>
    <property type="project" value="InterPro"/>
</dbReference>
<proteinExistence type="inferred from homology"/>
<keyword evidence="8" id="KW-0472">Membrane</keyword>
<dbReference type="SUPFAM" id="SSF48264">
    <property type="entry name" value="Cytochrome P450"/>
    <property type="match status" value="1"/>
</dbReference>
<feature type="transmembrane region" description="Helical" evidence="8">
    <location>
        <begin position="6"/>
        <end position="24"/>
    </location>
</feature>
<accession>A0A0C3I1E2</accession>
<comment type="cofactor">
    <cofactor evidence="1 7">
        <name>heme</name>
        <dbReference type="ChEBI" id="CHEBI:30413"/>
    </cofactor>
</comment>
<dbReference type="HOGENOM" id="CLU_001570_14_10_1"/>
<dbReference type="GO" id="GO:0005506">
    <property type="term" value="F:iron ion binding"/>
    <property type="evidence" value="ECO:0007669"/>
    <property type="project" value="InterPro"/>
</dbReference>
<dbReference type="AlphaFoldDB" id="A0A0C3I1E2"/>
<evidence type="ECO:0000256" key="6">
    <source>
        <dbReference type="ARBA" id="ARBA00023033"/>
    </source>
</evidence>
<protein>
    <recommendedName>
        <fullName evidence="11">Cytochrome P450</fullName>
    </recommendedName>
</protein>
<evidence type="ECO:0000256" key="2">
    <source>
        <dbReference type="ARBA" id="ARBA00010617"/>
    </source>
</evidence>
<reference evidence="10" key="2">
    <citation type="submission" date="2015-01" db="EMBL/GenBank/DDBJ databases">
        <title>Evolutionary Origins and Diversification of the Mycorrhizal Mutualists.</title>
        <authorList>
            <consortium name="DOE Joint Genome Institute"/>
            <consortium name="Mycorrhizal Genomics Consortium"/>
            <person name="Kohler A."/>
            <person name="Kuo A."/>
            <person name="Nagy L.G."/>
            <person name="Floudas D."/>
            <person name="Copeland A."/>
            <person name="Barry K.W."/>
            <person name="Cichocki N."/>
            <person name="Veneault-Fourrey C."/>
            <person name="LaButti K."/>
            <person name="Lindquist E.A."/>
            <person name="Lipzen A."/>
            <person name="Lundell T."/>
            <person name="Morin E."/>
            <person name="Murat C."/>
            <person name="Riley R."/>
            <person name="Ohm R."/>
            <person name="Sun H."/>
            <person name="Tunlid A."/>
            <person name="Henrissat B."/>
            <person name="Grigoriev I.V."/>
            <person name="Hibbett D.S."/>
            <person name="Martin F."/>
        </authorList>
    </citation>
    <scope>NUCLEOTIDE SEQUENCE [LARGE SCALE GENOMIC DNA]</scope>
    <source>
        <strain evidence="10">Zn</strain>
    </source>
</reference>
<keyword evidence="3 7" id="KW-0479">Metal-binding</keyword>
<dbReference type="STRING" id="913774.A0A0C3I1E2"/>
<dbReference type="InterPro" id="IPR001128">
    <property type="entry name" value="Cyt_P450"/>
</dbReference>
<evidence type="ECO:0000256" key="5">
    <source>
        <dbReference type="ARBA" id="ARBA00023004"/>
    </source>
</evidence>
<evidence type="ECO:0000313" key="9">
    <source>
        <dbReference type="EMBL" id="KIN08910.1"/>
    </source>
</evidence>
<keyword evidence="8" id="KW-1133">Transmembrane helix</keyword>
<keyword evidence="7" id="KW-0349">Heme</keyword>
<dbReference type="EMBL" id="KN832870">
    <property type="protein sequence ID" value="KIN08910.1"/>
    <property type="molecule type" value="Genomic_DNA"/>
</dbReference>
<dbReference type="PRINTS" id="PR00465">
    <property type="entry name" value="EP450IV"/>
</dbReference>
<name>A0A0C3I1E2_OIDMZ</name>
<reference evidence="9 10" key="1">
    <citation type="submission" date="2014-04" db="EMBL/GenBank/DDBJ databases">
        <authorList>
            <consortium name="DOE Joint Genome Institute"/>
            <person name="Kuo A."/>
            <person name="Martino E."/>
            <person name="Perotto S."/>
            <person name="Kohler A."/>
            <person name="Nagy L.G."/>
            <person name="Floudas D."/>
            <person name="Copeland A."/>
            <person name="Barry K.W."/>
            <person name="Cichocki N."/>
            <person name="Veneault-Fourrey C."/>
            <person name="LaButti K."/>
            <person name="Lindquist E.A."/>
            <person name="Lipzen A."/>
            <person name="Lundell T."/>
            <person name="Morin E."/>
            <person name="Murat C."/>
            <person name="Sun H."/>
            <person name="Tunlid A."/>
            <person name="Henrissat B."/>
            <person name="Grigoriev I.V."/>
            <person name="Hibbett D.S."/>
            <person name="Martin F."/>
            <person name="Nordberg H.P."/>
            <person name="Cantor M.N."/>
            <person name="Hua S.X."/>
        </authorList>
    </citation>
    <scope>NUCLEOTIDE SEQUENCE [LARGE SCALE GENOMIC DNA]</scope>
    <source>
        <strain evidence="9 10">Zn</strain>
    </source>
</reference>
<dbReference type="GO" id="GO:0004497">
    <property type="term" value="F:monooxygenase activity"/>
    <property type="evidence" value="ECO:0007669"/>
    <property type="project" value="UniProtKB-KW"/>
</dbReference>
<evidence type="ECO:0000256" key="7">
    <source>
        <dbReference type="PIRSR" id="PIRSR602403-1"/>
    </source>
</evidence>
<evidence type="ECO:0000313" key="10">
    <source>
        <dbReference type="Proteomes" id="UP000054321"/>
    </source>
</evidence>
<dbReference type="InParanoid" id="A0A0C3I1E2"/>
<dbReference type="PANTHER" id="PTHR24305:SF187">
    <property type="entry name" value="P450, PUTATIVE (EUROFUNG)-RELATED"/>
    <property type="match status" value="1"/>
</dbReference>
<evidence type="ECO:0000256" key="8">
    <source>
        <dbReference type="SAM" id="Phobius"/>
    </source>
</evidence>
<feature type="transmembrane region" description="Helical" evidence="8">
    <location>
        <begin position="36"/>
        <end position="57"/>
    </location>
</feature>
<dbReference type="Gene3D" id="1.10.630.10">
    <property type="entry name" value="Cytochrome P450"/>
    <property type="match status" value="1"/>
</dbReference>
<evidence type="ECO:0008006" key="11">
    <source>
        <dbReference type="Google" id="ProtNLM"/>
    </source>
</evidence>
<evidence type="ECO:0000256" key="4">
    <source>
        <dbReference type="ARBA" id="ARBA00023002"/>
    </source>
</evidence>
<keyword evidence="8" id="KW-0812">Transmembrane</keyword>
<dbReference type="PANTHER" id="PTHR24305">
    <property type="entry name" value="CYTOCHROME P450"/>
    <property type="match status" value="1"/>
</dbReference>
<dbReference type="OrthoDB" id="6692864at2759"/>
<dbReference type="PRINTS" id="PR00385">
    <property type="entry name" value="P450"/>
</dbReference>
<dbReference type="InterPro" id="IPR002403">
    <property type="entry name" value="Cyt_P450_E_grp-IV"/>
</dbReference>
<dbReference type="Pfam" id="PF00067">
    <property type="entry name" value="p450"/>
    <property type="match status" value="1"/>
</dbReference>
<evidence type="ECO:0000256" key="3">
    <source>
        <dbReference type="ARBA" id="ARBA00022723"/>
    </source>
</evidence>
<dbReference type="Proteomes" id="UP000054321">
    <property type="component" value="Unassembled WGS sequence"/>
</dbReference>
<comment type="similarity">
    <text evidence="2">Belongs to the cytochrome P450 family.</text>
</comment>
<organism evidence="9 10">
    <name type="scientific">Oidiodendron maius (strain Zn)</name>
    <dbReference type="NCBI Taxonomy" id="913774"/>
    <lineage>
        <taxon>Eukaryota</taxon>
        <taxon>Fungi</taxon>
        <taxon>Dikarya</taxon>
        <taxon>Ascomycota</taxon>
        <taxon>Pezizomycotina</taxon>
        <taxon>Leotiomycetes</taxon>
        <taxon>Leotiomycetes incertae sedis</taxon>
        <taxon>Myxotrichaceae</taxon>
        <taxon>Oidiodendron</taxon>
    </lineage>
</organism>